<sequence>MEDINDATAILESFTPARMAPVGTGGSALQRGLMRGPP</sequence>
<name>A0A0A8YYS5_ARUDO</name>
<protein>
    <submittedName>
        <fullName evidence="2">Uncharacterized protein</fullName>
    </submittedName>
</protein>
<evidence type="ECO:0000313" key="2">
    <source>
        <dbReference type="EMBL" id="JAD30573.1"/>
    </source>
</evidence>
<reference evidence="2" key="2">
    <citation type="journal article" date="2015" name="Data Brief">
        <title>Shoot transcriptome of the giant reed, Arundo donax.</title>
        <authorList>
            <person name="Barrero R.A."/>
            <person name="Guerrero F.D."/>
            <person name="Moolhuijzen P."/>
            <person name="Goolsby J.A."/>
            <person name="Tidwell J."/>
            <person name="Bellgard S.E."/>
            <person name="Bellgard M.I."/>
        </authorList>
    </citation>
    <scope>NUCLEOTIDE SEQUENCE</scope>
    <source>
        <tissue evidence="2">Shoot tissue taken approximately 20 cm above the soil surface</tissue>
    </source>
</reference>
<evidence type="ECO:0000256" key="1">
    <source>
        <dbReference type="SAM" id="MobiDB-lite"/>
    </source>
</evidence>
<proteinExistence type="predicted"/>
<dbReference type="AlphaFoldDB" id="A0A0A8YYS5"/>
<reference evidence="2" key="1">
    <citation type="submission" date="2014-09" db="EMBL/GenBank/DDBJ databases">
        <authorList>
            <person name="Magalhaes I.L.F."/>
            <person name="Oliveira U."/>
            <person name="Santos F.R."/>
            <person name="Vidigal T.H.D.A."/>
            <person name="Brescovit A.D."/>
            <person name="Santos A.J."/>
        </authorList>
    </citation>
    <scope>NUCLEOTIDE SEQUENCE</scope>
    <source>
        <tissue evidence="2">Shoot tissue taken approximately 20 cm above the soil surface</tissue>
    </source>
</reference>
<dbReference type="EMBL" id="GBRH01267322">
    <property type="protein sequence ID" value="JAD30573.1"/>
    <property type="molecule type" value="Transcribed_RNA"/>
</dbReference>
<feature type="region of interest" description="Disordered" evidence="1">
    <location>
        <begin position="18"/>
        <end position="38"/>
    </location>
</feature>
<organism evidence="2">
    <name type="scientific">Arundo donax</name>
    <name type="common">Giant reed</name>
    <name type="synonym">Donax arundinaceus</name>
    <dbReference type="NCBI Taxonomy" id="35708"/>
    <lineage>
        <taxon>Eukaryota</taxon>
        <taxon>Viridiplantae</taxon>
        <taxon>Streptophyta</taxon>
        <taxon>Embryophyta</taxon>
        <taxon>Tracheophyta</taxon>
        <taxon>Spermatophyta</taxon>
        <taxon>Magnoliopsida</taxon>
        <taxon>Liliopsida</taxon>
        <taxon>Poales</taxon>
        <taxon>Poaceae</taxon>
        <taxon>PACMAD clade</taxon>
        <taxon>Arundinoideae</taxon>
        <taxon>Arundineae</taxon>
        <taxon>Arundo</taxon>
    </lineage>
</organism>
<accession>A0A0A8YYS5</accession>